<keyword evidence="3" id="KW-0808">Transferase</keyword>
<name>A0A1V4JV15_PATFA</name>
<protein>
    <recommendedName>
        <fullName evidence="6">UDP-glucuronosyltransferase 2A1</fullName>
    </recommendedName>
</protein>
<dbReference type="InterPro" id="IPR050271">
    <property type="entry name" value="UDP-glycosyltransferase"/>
</dbReference>
<dbReference type="EMBL" id="LSYS01006159">
    <property type="protein sequence ID" value="OPJ76010.1"/>
    <property type="molecule type" value="Genomic_DNA"/>
</dbReference>
<evidence type="ECO:0000256" key="2">
    <source>
        <dbReference type="ARBA" id="ARBA00022676"/>
    </source>
</evidence>
<comment type="similarity">
    <text evidence="1">Belongs to the UDP-glycosyltransferase family.</text>
</comment>
<evidence type="ECO:0000256" key="1">
    <source>
        <dbReference type="ARBA" id="ARBA00009995"/>
    </source>
</evidence>
<sequence>MRHFLPSLNRLHTCCLLPLEYPARPKTKCGFERPYLCSCKLLPLLKVLMKNHLHTEVERSQLERVTLLGPVFCGKVLVWPTEGSHWLNVKIIIQELIHRGHNVTILVSNASLFIKPAEAAEKFEVYNVPFETDTVENLIRHVVALWLDNRPTTLTFWWFYKELGKLSKNWNQMYRLMCDAVVTNQELMARLQESGYDLVLSDPVTPCGELVALKLAIPFIYSLRFSPAFTLERHCGKIPTPPSYTPAALSELTDNMSFSQRIKNILSYHLQDYVFQNYWGEWDVYYSKVLDYCDKEGRAGELQANPTTLRSNTEMHGGFIETPLPSLSI</sequence>
<organism evidence="4 5">
    <name type="scientific">Patagioenas fasciata monilis</name>
    <dbReference type="NCBI Taxonomy" id="372326"/>
    <lineage>
        <taxon>Eukaryota</taxon>
        <taxon>Metazoa</taxon>
        <taxon>Chordata</taxon>
        <taxon>Craniata</taxon>
        <taxon>Vertebrata</taxon>
        <taxon>Euteleostomi</taxon>
        <taxon>Archelosauria</taxon>
        <taxon>Archosauria</taxon>
        <taxon>Dinosauria</taxon>
        <taxon>Saurischia</taxon>
        <taxon>Theropoda</taxon>
        <taxon>Coelurosauria</taxon>
        <taxon>Aves</taxon>
        <taxon>Neognathae</taxon>
        <taxon>Neoaves</taxon>
        <taxon>Columbimorphae</taxon>
        <taxon>Columbiformes</taxon>
        <taxon>Columbidae</taxon>
        <taxon>Patagioenas</taxon>
    </lineage>
</organism>
<dbReference type="Pfam" id="PF00201">
    <property type="entry name" value="UDPGT"/>
    <property type="match status" value="1"/>
</dbReference>
<dbReference type="STRING" id="372326.A0A1V4JV15"/>
<dbReference type="SUPFAM" id="SSF53756">
    <property type="entry name" value="UDP-Glycosyltransferase/glycogen phosphorylase"/>
    <property type="match status" value="1"/>
</dbReference>
<dbReference type="GO" id="GO:0015020">
    <property type="term" value="F:glucuronosyltransferase activity"/>
    <property type="evidence" value="ECO:0007669"/>
    <property type="project" value="TreeGrafter"/>
</dbReference>
<reference evidence="4 5" key="1">
    <citation type="submission" date="2016-02" db="EMBL/GenBank/DDBJ databases">
        <title>Band-tailed pigeon sequencing and assembly.</title>
        <authorList>
            <person name="Soares A.E."/>
            <person name="Novak B.J."/>
            <person name="Rice E.S."/>
            <person name="O'Connell B."/>
            <person name="Chang D."/>
            <person name="Weber S."/>
            <person name="Shapiro B."/>
        </authorList>
    </citation>
    <scope>NUCLEOTIDE SEQUENCE [LARGE SCALE GENOMIC DNA]</scope>
    <source>
        <strain evidence="4">BTP2013</strain>
        <tissue evidence="4">Blood</tissue>
    </source>
</reference>
<evidence type="ECO:0000256" key="3">
    <source>
        <dbReference type="ARBA" id="ARBA00022679"/>
    </source>
</evidence>
<evidence type="ECO:0000313" key="5">
    <source>
        <dbReference type="Proteomes" id="UP000190648"/>
    </source>
</evidence>
<dbReference type="Gene3D" id="3.40.50.2000">
    <property type="entry name" value="Glycogen Phosphorylase B"/>
    <property type="match status" value="1"/>
</dbReference>
<accession>A0A1V4JV15</accession>
<dbReference type="InterPro" id="IPR002213">
    <property type="entry name" value="UDP_glucos_trans"/>
</dbReference>
<gene>
    <name evidence="4" type="ORF">AV530_012118</name>
</gene>
<dbReference type="PANTHER" id="PTHR48043:SF140">
    <property type="entry name" value="UDP-GLUCURONOSYLTRANSFERASE 2A1"/>
    <property type="match status" value="1"/>
</dbReference>
<keyword evidence="5" id="KW-1185">Reference proteome</keyword>
<dbReference type="OrthoDB" id="5835829at2759"/>
<evidence type="ECO:0008006" key="6">
    <source>
        <dbReference type="Google" id="ProtNLM"/>
    </source>
</evidence>
<proteinExistence type="inferred from homology"/>
<keyword evidence="2" id="KW-0328">Glycosyltransferase</keyword>
<dbReference type="AlphaFoldDB" id="A0A1V4JV15"/>
<dbReference type="Proteomes" id="UP000190648">
    <property type="component" value="Unassembled WGS sequence"/>
</dbReference>
<evidence type="ECO:0000313" key="4">
    <source>
        <dbReference type="EMBL" id="OPJ76010.1"/>
    </source>
</evidence>
<comment type="caution">
    <text evidence="4">The sequence shown here is derived from an EMBL/GenBank/DDBJ whole genome shotgun (WGS) entry which is preliminary data.</text>
</comment>
<dbReference type="PANTHER" id="PTHR48043">
    <property type="entry name" value="EG:EG0003.4 PROTEIN-RELATED"/>
    <property type="match status" value="1"/>
</dbReference>